<feature type="signal peptide" evidence="2">
    <location>
        <begin position="1"/>
        <end position="26"/>
    </location>
</feature>
<keyword evidence="4" id="KW-1185">Reference proteome</keyword>
<comment type="caution">
    <text evidence="3">The sequence shown here is derived from an EMBL/GenBank/DDBJ whole genome shotgun (WGS) entry which is preliminary data.</text>
</comment>
<name>A0A148KLV6_9ALTE</name>
<keyword evidence="1" id="KW-0472">Membrane</keyword>
<protein>
    <recommendedName>
        <fullName evidence="5">HupE / UreJ protein</fullName>
    </recommendedName>
</protein>
<keyword evidence="1" id="KW-1133">Transmembrane helix</keyword>
<dbReference type="InterPro" id="IPR032809">
    <property type="entry name" value="Put_HupE_UreJ"/>
</dbReference>
<dbReference type="Proteomes" id="UP000070299">
    <property type="component" value="Unassembled WGS sequence"/>
</dbReference>
<keyword evidence="1" id="KW-0812">Transmembrane</keyword>
<proteinExistence type="predicted"/>
<evidence type="ECO:0000256" key="2">
    <source>
        <dbReference type="SAM" id="SignalP"/>
    </source>
</evidence>
<evidence type="ECO:0000256" key="1">
    <source>
        <dbReference type="SAM" id="Phobius"/>
    </source>
</evidence>
<accession>A0A148KLV6</accession>
<dbReference type="STRING" id="1799789.AX660_21350"/>
<feature type="transmembrane region" description="Helical" evidence="1">
    <location>
        <begin position="209"/>
        <end position="236"/>
    </location>
</feature>
<dbReference type="OrthoDB" id="9808870at2"/>
<evidence type="ECO:0000313" key="4">
    <source>
        <dbReference type="Proteomes" id="UP000070299"/>
    </source>
</evidence>
<evidence type="ECO:0008006" key="5">
    <source>
        <dbReference type="Google" id="ProtNLM"/>
    </source>
</evidence>
<feature type="transmembrane region" description="Helical" evidence="1">
    <location>
        <begin position="340"/>
        <end position="364"/>
    </location>
</feature>
<gene>
    <name evidence="3" type="ORF">AX660_21350</name>
</gene>
<dbReference type="AlphaFoldDB" id="A0A148KLV6"/>
<organism evidence="3 4">
    <name type="scientific">Paraglaciecola hydrolytica</name>
    <dbReference type="NCBI Taxonomy" id="1799789"/>
    <lineage>
        <taxon>Bacteria</taxon>
        <taxon>Pseudomonadati</taxon>
        <taxon>Pseudomonadota</taxon>
        <taxon>Gammaproteobacteria</taxon>
        <taxon>Alteromonadales</taxon>
        <taxon>Alteromonadaceae</taxon>
        <taxon>Paraglaciecola</taxon>
    </lineage>
</organism>
<reference evidence="4" key="1">
    <citation type="submission" date="2016-02" db="EMBL/GenBank/DDBJ databases">
        <authorList>
            <person name="Schultz-Johansen M."/>
            <person name="Glaring M.A."/>
            <person name="Bech P.K."/>
            <person name="Stougaard P."/>
        </authorList>
    </citation>
    <scope>NUCLEOTIDE SEQUENCE [LARGE SCALE GENOMIC DNA]</scope>
    <source>
        <strain evidence="4">S66</strain>
    </source>
</reference>
<feature type="chain" id="PRO_5007550132" description="HupE / UreJ protein" evidence="2">
    <location>
        <begin position="27"/>
        <end position="397"/>
    </location>
</feature>
<dbReference type="RefSeq" id="WP_068380451.1">
    <property type="nucleotide sequence ID" value="NZ_LSNE01000011.1"/>
</dbReference>
<dbReference type="Pfam" id="PF13795">
    <property type="entry name" value="HupE_UreJ_2"/>
    <property type="match status" value="1"/>
</dbReference>
<evidence type="ECO:0000313" key="3">
    <source>
        <dbReference type="EMBL" id="KXI27277.1"/>
    </source>
</evidence>
<keyword evidence="2" id="KW-0732">Signal</keyword>
<feature type="transmembrane region" description="Helical" evidence="1">
    <location>
        <begin position="376"/>
        <end position="394"/>
    </location>
</feature>
<feature type="transmembrane region" description="Helical" evidence="1">
    <location>
        <begin position="257"/>
        <end position="279"/>
    </location>
</feature>
<feature type="transmembrane region" description="Helical" evidence="1">
    <location>
        <begin position="285"/>
        <end position="302"/>
    </location>
</feature>
<sequence>MPYLFRCLRAACVLIVFCGSLHTAHAHQMSTAYINLAHRPLQDEPLQSHPQQEISKTESQGLYGQLQIRWFDLELVIGLDANTDGELSWAEVNARSAEIKAFALANLKISSQQQDCVLNIHNDIQTDMHFDEGYLVLNFESNCVLLDINDKPQELAIRYDAIFAQDADHKLLVNADLFEQHFSGVIDSQNHVYHIEPENNPILKVIRTYIYQGILHIFKGTDHILFLCALLLTCVLQRRDQEWAANNNKRQVLKHTAWIITAFTLAHSITLTATAMDLIVPSSHWVEFGIALSVVLTALNNIWPLVLRLGWITFAFGLLHGMGFAGVLGELGLAKEQKLLSVLSFNLGVEVGQLMILAVVMPLLFFAAKRRWYQRYGIQIASGIIALIALQWCIERL</sequence>
<feature type="transmembrane region" description="Helical" evidence="1">
    <location>
        <begin position="309"/>
        <end position="328"/>
    </location>
</feature>
<dbReference type="EMBL" id="LSNE01000011">
    <property type="protein sequence ID" value="KXI27277.1"/>
    <property type="molecule type" value="Genomic_DNA"/>
</dbReference>